<gene>
    <name evidence="2" type="ORF">TSOC_006282</name>
</gene>
<dbReference type="GO" id="GO:0016020">
    <property type="term" value="C:membrane"/>
    <property type="evidence" value="ECO:0007669"/>
    <property type="project" value="TreeGrafter"/>
</dbReference>
<dbReference type="EMBL" id="PGGS01000188">
    <property type="protein sequence ID" value="PNH07278.1"/>
    <property type="molecule type" value="Genomic_DNA"/>
</dbReference>
<dbReference type="AlphaFoldDB" id="A0A2J8A447"/>
<proteinExistence type="inferred from homology"/>
<organism evidence="2 3">
    <name type="scientific">Tetrabaena socialis</name>
    <dbReference type="NCBI Taxonomy" id="47790"/>
    <lineage>
        <taxon>Eukaryota</taxon>
        <taxon>Viridiplantae</taxon>
        <taxon>Chlorophyta</taxon>
        <taxon>core chlorophytes</taxon>
        <taxon>Chlorophyceae</taxon>
        <taxon>CS clade</taxon>
        <taxon>Chlamydomonadales</taxon>
        <taxon>Tetrabaenaceae</taxon>
        <taxon>Tetrabaena</taxon>
    </lineage>
</organism>
<dbReference type="InterPro" id="IPR029039">
    <property type="entry name" value="Flavoprotein-like_sf"/>
</dbReference>
<dbReference type="PANTHER" id="PTHR30546:SF23">
    <property type="entry name" value="FLAVOPROTEIN-LIKE PROTEIN YCP4-RELATED"/>
    <property type="match status" value="1"/>
</dbReference>
<keyword evidence="3" id="KW-1185">Reference proteome</keyword>
<dbReference type="GO" id="GO:0003955">
    <property type="term" value="F:NAD(P)H dehydrogenase (quinone) activity"/>
    <property type="evidence" value="ECO:0007669"/>
    <property type="project" value="TreeGrafter"/>
</dbReference>
<dbReference type="PANTHER" id="PTHR30546">
    <property type="entry name" value="FLAVODOXIN-RELATED PROTEIN WRBA-RELATED"/>
    <property type="match status" value="1"/>
</dbReference>
<dbReference type="Proteomes" id="UP000236333">
    <property type="component" value="Unassembled WGS sequence"/>
</dbReference>
<evidence type="ECO:0000256" key="1">
    <source>
        <dbReference type="ARBA" id="ARBA00006961"/>
    </source>
</evidence>
<dbReference type="Gene3D" id="3.40.50.360">
    <property type="match status" value="1"/>
</dbReference>
<evidence type="ECO:0000313" key="3">
    <source>
        <dbReference type="Proteomes" id="UP000236333"/>
    </source>
</evidence>
<comment type="caution">
    <text evidence="2">The sequence shown here is derived from an EMBL/GenBank/DDBJ whole genome shotgun (WGS) entry which is preliminary data.</text>
</comment>
<evidence type="ECO:0000313" key="2">
    <source>
        <dbReference type="EMBL" id="PNH07278.1"/>
    </source>
</evidence>
<sequence>MIYVPTGYAAGEVMFGVETAKGGSPWGAGTLAAADGSRQPSEEELAAVKVQAKVFGEVAKKLAA</sequence>
<dbReference type="OrthoDB" id="504689at2759"/>
<protein>
    <submittedName>
        <fullName evidence="2">Flavoprotein WrbA</fullName>
    </submittedName>
</protein>
<accession>A0A2J8A447</accession>
<comment type="similarity">
    <text evidence="1">Belongs to the WrbA family.</text>
</comment>
<name>A0A2J8A447_9CHLO</name>
<reference evidence="2 3" key="1">
    <citation type="journal article" date="2017" name="Mol. Biol. Evol.">
        <title>The 4-celled Tetrabaena socialis nuclear genome reveals the essential components for genetic control of cell number at the origin of multicellularity in the volvocine lineage.</title>
        <authorList>
            <person name="Featherston J."/>
            <person name="Arakaki Y."/>
            <person name="Hanschen E.R."/>
            <person name="Ferris P.J."/>
            <person name="Michod R.E."/>
            <person name="Olson B.J.S.C."/>
            <person name="Nozaki H."/>
            <person name="Durand P.M."/>
        </authorList>
    </citation>
    <scope>NUCLEOTIDE SEQUENCE [LARGE SCALE GENOMIC DNA]</scope>
    <source>
        <strain evidence="2 3">NIES-571</strain>
    </source>
</reference>
<dbReference type="SUPFAM" id="SSF52218">
    <property type="entry name" value="Flavoproteins"/>
    <property type="match status" value="1"/>
</dbReference>